<evidence type="ECO:0000259" key="5">
    <source>
        <dbReference type="Pfam" id="PF00501"/>
    </source>
</evidence>
<dbReference type="GO" id="GO:0005737">
    <property type="term" value="C:cytoplasm"/>
    <property type="evidence" value="ECO:0007669"/>
    <property type="project" value="TreeGrafter"/>
</dbReference>
<evidence type="ECO:0000313" key="8">
    <source>
        <dbReference type="Proteomes" id="UP001055172"/>
    </source>
</evidence>
<protein>
    <submittedName>
        <fullName evidence="7">Nonribosomal peptide synthetase TES</fullName>
    </submittedName>
</protein>
<keyword evidence="2" id="KW-0597">Phosphoprotein</keyword>
<evidence type="ECO:0000256" key="2">
    <source>
        <dbReference type="ARBA" id="ARBA00022553"/>
    </source>
</evidence>
<organism evidence="7 8">
    <name type="scientific">Colletotrichum liriopes</name>
    <dbReference type="NCBI Taxonomy" id="708192"/>
    <lineage>
        <taxon>Eukaryota</taxon>
        <taxon>Fungi</taxon>
        <taxon>Dikarya</taxon>
        <taxon>Ascomycota</taxon>
        <taxon>Pezizomycotina</taxon>
        <taxon>Sordariomycetes</taxon>
        <taxon>Hypocreomycetidae</taxon>
        <taxon>Glomerellales</taxon>
        <taxon>Glomerellaceae</taxon>
        <taxon>Colletotrichum</taxon>
        <taxon>Colletotrichum spaethianum species complex</taxon>
    </lineage>
</organism>
<keyword evidence="1" id="KW-0596">Phosphopantetheine</keyword>
<dbReference type="GO" id="GO:0044550">
    <property type="term" value="P:secondary metabolite biosynthetic process"/>
    <property type="evidence" value="ECO:0007669"/>
    <property type="project" value="TreeGrafter"/>
</dbReference>
<dbReference type="GO" id="GO:0043041">
    <property type="term" value="P:amino acid activation for nonribosomal peptide biosynthetic process"/>
    <property type="evidence" value="ECO:0007669"/>
    <property type="project" value="TreeGrafter"/>
</dbReference>
<proteinExistence type="predicted"/>
<sequence length="394" mass="42722">MSSMTTKATVLRAAWAMLLARYCDSDDVCFAAAVSGRQAAVPGIDKMAGPTLAAVPVRIRFQGEQAVRQYLNDVQDQAAATFAHEQLGLQDISRINNDIKDACEFTSLLVIQPGQAVRFADNEGDSILTEAGEQDLGTVDGSLDYPLLLAFYDSSVLTKSQVFLLCEQFSHVAQQLIEHKDQTRLRDIAVAGPSDLQQVMAWNDEDTEVVDACLHQLVKEKARSTPEAPAVQSWDATFTYSELNGAANRLAHHLAAFGVQLDEFVHVYLEKSAWYVVAILAVNKAGGTWTPLDPSHPEQRQRQVVSQTGARLFLTLPAHAETCRGLVESVIEISPALDGALARFAPSSNTTIAAPRNSVGPRNAAYVLFTSGSTGTSERPRHGTRLGVHEPDGH</sequence>
<dbReference type="Proteomes" id="UP001055172">
    <property type="component" value="Unassembled WGS sequence"/>
</dbReference>
<dbReference type="PANTHER" id="PTHR45527">
    <property type="entry name" value="NONRIBOSOMAL PEPTIDE SYNTHETASE"/>
    <property type="match status" value="1"/>
</dbReference>
<dbReference type="InterPro" id="IPR000873">
    <property type="entry name" value="AMP-dep_synth/lig_dom"/>
</dbReference>
<dbReference type="Gene3D" id="3.40.50.980">
    <property type="match status" value="2"/>
</dbReference>
<dbReference type="GO" id="GO:0003824">
    <property type="term" value="F:catalytic activity"/>
    <property type="evidence" value="ECO:0007669"/>
    <property type="project" value="InterPro"/>
</dbReference>
<feature type="domain" description="Condensation" evidence="6">
    <location>
        <begin position="5"/>
        <end position="115"/>
    </location>
</feature>
<evidence type="ECO:0000256" key="1">
    <source>
        <dbReference type="ARBA" id="ARBA00022450"/>
    </source>
</evidence>
<evidence type="ECO:0000256" key="4">
    <source>
        <dbReference type="SAM" id="SignalP"/>
    </source>
</evidence>
<keyword evidence="8" id="KW-1185">Reference proteome</keyword>
<reference evidence="7 8" key="1">
    <citation type="submission" date="2021-07" db="EMBL/GenBank/DDBJ databases">
        <title>Genome data of Colletotrichum spaethianum.</title>
        <authorList>
            <person name="Utami Y.D."/>
            <person name="Hiruma K."/>
        </authorList>
    </citation>
    <scope>NUCLEOTIDE SEQUENCE [LARGE SCALE GENOMIC DNA]</scope>
    <source>
        <strain evidence="7 8">MAFF 242679</strain>
    </source>
</reference>
<dbReference type="EMBL" id="BPPX01000046">
    <property type="protein sequence ID" value="GJC89894.1"/>
    <property type="molecule type" value="Genomic_DNA"/>
</dbReference>
<dbReference type="Pfam" id="PF00668">
    <property type="entry name" value="Condensation"/>
    <property type="match status" value="1"/>
</dbReference>
<dbReference type="SUPFAM" id="SSF56801">
    <property type="entry name" value="Acetyl-CoA synthetase-like"/>
    <property type="match status" value="1"/>
</dbReference>
<dbReference type="InterPro" id="IPR001242">
    <property type="entry name" value="Condensation_dom"/>
</dbReference>
<dbReference type="AlphaFoldDB" id="A0AA37GYX6"/>
<dbReference type="GO" id="GO:0031177">
    <property type="term" value="F:phosphopantetheine binding"/>
    <property type="evidence" value="ECO:0007669"/>
    <property type="project" value="TreeGrafter"/>
</dbReference>
<accession>A0AA37GYX6</accession>
<feature type="region of interest" description="Disordered" evidence="3">
    <location>
        <begin position="371"/>
        <end position="394"/>
    </location>
</feature>
<comment type="caution">
    <text evidence="7">The sequence shown here is derived from an EMBL/GenBank/DDBJ whole genome shotgun (WGS) entry which is preliminary data.</text>
</comment>
<feature type="signal peptide" evidence="4">
    <location>
        <begin position="1"/>
        <end position="25"/>
    </location>
</feature>
<evidence type="ECO:0000313" key="7">
    <source>
        <dbReference type="EMBL" id="GJC89894.1"/>
    </source>
</evidence>
<feature type="chain" id="PRO_5041209787" evidence="4">
    <location>
        <begin position="26"/>
        <end position="394"/>
    </location>
</feature>
<dbReference type="Gene3D" id="3.30.559.30">
    <property type="entry name" value="Nonribosomal peptide synthetase, condensation domain"/>
    <property type="match status" value="1"/>
</dbReference>
<evidence type="ECO:0000259" key="6">
    <source>
        <dbReference type="Pfam" id="PF00668"/>
    </source>
</evidence>
<name>A0AA37GYX6_9PEZI</name>
<gene>
    <name evidence="7" type="ORF">ColLi_12732</name>
</gene>
<feature type="domain" description="AMP-dependent synthetase/ligase" evidence="5">
    <location>
        <begin position="219"/>
        <end position="376"/>
    </location>
</feature>
<dbReference type="PANTHER" id="PTHR45527:SF1">
    <property type="entry name" value="FATTY ACID SYNTHASE"/>
    <property type="match status" value="1"/>
</dbReference>
<keyword evidence="4" id="KW-0732">Signal</keyword>
<dbReference type="SUPFAM" id="SSF52777">
    <property type="entry name" value="CoA-dependent acyltransferases"/>
    <property type="match status" value="1"/>
</dbReference>
<dbReference type="Pfam" id="PF00501">
    <property type="entry name" value="AMP-binding"/>
    <property type="match status" value="1"/>
</dbReference>
<evidence type="ECO:0000256" key="3">
    <source>
        <dbReference type="SAM" id="MobiDB-lite"/>
    </source>
</evidence>